<dbReference type="Proteomes" id="UP000460287">
    <property type="component" value="Unassembled WGS sequence"/>
</dbReference>
<dbReference type="CDD" id="cd00077">
    <property type="entry name" value="HDc"/>
    <property type="match status" value="1"/>
</dbReference>
<dbReference type="GO" id="GO:0016793">
    <property type="term" value="F:triphosphoric monoester hydrolase activity"/>
    <property type="evidence" value="ECO:0007669"/>
    <property type="project" value="InterPro"/>
</dbReference>
<dbReference type="SUPFAM" id="SSF109604">
    <property type="entry name" value="HD-domain/PDEase-like"/>
    <property type="match status" value="1"/>
</dbReference>
<gene>
    <name evidence="3" type="ORF">FYJ33_06900</name>
</gene>
<evidence type="ECO:0000256" key="1">
    <source>
        <dbReference type="ARBA" id="ARBA00022801"/>
    </source>
</evidence>
<dbReference type="PANTHER" id="PTHR35795">
    <property type="entry name" value="SLR1885 PROTEIN"/>
    <property type="match status" value="1"/>
</dbReference>
<dbReference type="NCBIfam" id="TIGR01353">
    <property type="entry name" value="dGTP_triPase"/>
    <property type="match status" value="1"/>
</dbReference>
<evidence type="ECO:0000313" key="4">
    <source>
        <dbReference type="Proteomes" id="UP000460287"/>
    </source>
</evidence>
<sequence length="342" mass="38917">MNIRERNQSYEDLTLINQAKFSKDTLGRKCHELEDDIRTVFMVDRDRIIHSKSFRRLKHKTQVFIQTSSDHYRTRLTHTIEVSQIARTIAVGIGLNEYLCEAIAMGHDLGHAAFAHVGEAVINDFLPGGFKHSEQSVRVVSKLEKGGKGLNLTAEVIDGILKHSGLNDTNNIPITLEGQVVRYSDKIAYVNHDIDDSIRAGLLTEEQIPKHLIDELGNSNSERINTLVHDIVNNTVKNIERGNNKVSLSDKKTQALLELRSFMFKNIYLGNVLKDERKKAGFIVENMLQYYFGNPEKMPVMYRNIADEEGKERAVADYIAGMSDDYCLSTFNRIYIPKTIVY</sequence>
<name>A0A7X2MYW3_9CLOT</name>
<dbReference type="Pfam" id="PF01966">
    <property type="entry name" value="HD"/>
    <property type="match status" value="1"/>
</dbReference>
<comment type="caution">
    <text evidence="3">The sequence shown here is derived from an EMBL/GenBank/DDBJ whole genome shotgun (WGS) entry which is preliminary data.</text>
</comment>
<dbReference type="InterPro" id="IPR026875">
    <property type="entry name" value="PHydrolase_assoc_dom"/>
</dbReference>
<dbReference type="InterPro" id="IPR006674">
    <property type="entry name" value="HD_domain"/>
</dbReference>
<reference evidence="3 4" key="1">
    <citation type="submission" date="2019-08" db="EMBL/GenBank/DDBJ databases">
        <title>In-depth cultivation of the pig gut microbiome towards novel bacterial diversity and tailored functional studies.</title>
        <authorList>
            <person name="Wylensek D."/>
            <person name="Hitch T.C.A."/>
            <person name="Clavel T."/>
        </authorList>
    </citation>
    <scope>NUCLEOTIDE SEQUENCE [LARGE SCALE GENOMIC DNA]</scope>
    <source>
        <strain evidence="3 4">WCA-383-APC-5B</strain>
    </source>
</reference>
<dbReference type="InterPro" id="IPR006261">
    <property type="entry name" value="dGTPase"/>
</dbReference>
<organism evidence="3 4">
    <name type="scientific">Inconstantimicrobium porci</name>
    <dbReference type="NCBI Taxonomy" id="2652291"/>
    <lineage>
        <taxon>Bacteria</taxon>
        <taxon>Bacillati</taxon>
        <taxon>Bacillota</taxon>
        <taxon>Clostridia</taxon>
        <taxon>Eubacteriales</taxon>
        <taxon>Clostridiaceae</taxon>
        <taxon>Inconstantimicrobium</taxon>
    </lineage>
</organism>
<dbReference type="SMART" id="SM00471">
    <property type="entry name" value="HDc"/>
    <property type="match status" value="1"/>
</dbReference>
<dbReference type="NCBIfam" id="NF002327">
    <property type="entry name" value="PRK01286.1-2"/>
    <property type="match status" value="1"/>
</dbReference>
<feature type="domain" description="HD" evidence="2">
    <location>
        <begin position="75"/>
        <end position="190"/>
    </location>
</feature>
<dbReference type="InterPro" id="IPR051094">
    <property type="entry name" value="Diverse_Catalytic_Enzymes"/>
</dbReference>
<evidence type="ECO:0000313" key="3">
    <source>
        <dbReference type="EMBL" id="MSR91145.1"/>
    </source>
</evidence>
<dbReference type="NCBIfam" id="NF002329">
    <property type="entry name" value="PRK01286.1-4"/>
    <property type="match status" value="1"/>
</dbReference>
<dbReference type="AlphaFoldDB" id="A0A7X2MYW3"/>
<accession>A0A7X2MYW3</accession>
<keyword evidence="1 3" id="KW-0378">Hydrolase</keyword>
<proteinExistence type="predicted"/>
<dbReference type="EMBL" id="VULX01000007">
    <property type="protein sequence ID" value="MSR91145.1"/>
    <property type="molecule type" value="Genomic_DNA"/>
</dbReference>
<dbReference type="Gene3D" id="1.10.3210.10">
    <property type="entry name" value="Hypothetical protein af1432"/>
    <property type="match status" value="1"/>
</dbReference>
<evidence type="ECO:0000259" key="2">
    <source>
        <dbReference type="PROSITE" id="PS51831"/>
    </source>
</evidence>
<dbReference type="RefSeq" id="WP_154531024.1">
    <property type="nucleotide sequence ID" value="NZ_JAQXTV010000158.1"/>
</dbReference>
<keyword evidence="4" id="KW-1185">Reference proteome</keyword>
<dbReference type="PANTHER" id="PTHR35795:SF1">
    <property type="entry name" value="BIS(5'-NUCLEOSYL)-TETRAPHOSPHATASE, SYMMETRICAL"/>
    <property type="match status" value="1"/>
</dbReference>
<dbReference type="Pfam" id="PF13286">
    <property type="entry name" value="HD_assoc"/>
    <property type="match status" value="1"/>
</dbReference>
<dbReference type="PROSITE" id="PS51831">
    <property type="entry name" value="HD"/>
    <property type="match status" value="1"/>
</dbReference>
<dbReference type="InterPro" id="IPR003607">
    <property type="entry name" value="HD/PDEase_dom"/>
</dbReference>
<protein>
    <submittedName>
        <fullName evidence="3">Deoxyguanosinetriphosphate triphosphohydrolase</fullName>
    </submittedName>
</protein>